<dbReference type="Proteomes" id="UP000452235">
    <property type="component" value="Unassembled WGS sequence"/>
</dbReference>
<evidence type="ECO:0000313" key="2">
    <source>
        <dbReference type="Proteomes" id="UP000452235"/>
    </source>
</evidence>
<dbReference type="OrthoDB" id="5316007at2759"/>
<gene>
    <name evidence="1" type="ORF">ATEIFO6365_0012040200</name>
</gene>
<dbReference type="AlphaFoldDB" id="A0A5M3ZFH7"/>
<comment type="caution">
    <text evidence="1">The sequence shown here is derived from an EMBL/GenBank/DDBJ whole genome shotgun (WGS) entry which is preliminary data.</text>
</comment>
<evidence type="ECO:0000313" key="1">
    <source>
        <dbReference type="EMBL" id="GFF20646.1"/>
    </source>
</evidence>
<keyword evidence="2" id="KW-1185">Reference proteome</keyword>
<dbReference type="EMBL" id="BLJY01000012">
    <property type="protein sequence ID" value="GFF20646.1"/>
    <property type="molecule type" value="Genomic_DNA"/>
</dbReference>
<accession>A0A5M3ZFH7</accession>
<organism evidence="1 2">
    <name type="scientific">Aspergillus terreus</name>
    <dbReference type="NCBI Taxonomy" id="33178"/>
    <lineage>
        <taxon>Eukaryota</taxon>
        <taxon>Fungi</taxon>
        <taxon>Dikarya</taxon>
        <taxon>Ascomycota</taxon>
        <taxon>Pezizomycotina</taxon>
        <taxon>Eurotiomycetes</taxon>
        <taxon>Eurotiomycetidae</taxon>
        <taxon>Eurotiales</taxon>
        <taxon>Aspergillaceae</taxon>
        <taxon>Aspergillus</taxon>
        <taxon>Aspergillus subgen. Circumdati</taxon>
    </lineage>
</organism>
<proteinExistence type="predicted"/>
<sequence length="102" mass="11412">MRLVSASIAAILATASALKITKPGPSDIVSVSQDWEVCWDYVDSDPNSFCLYLTNYKFYPPQTFYLRGVATNGRLTWPSVVVTGFELLHAEIQRQSSPRLQI</sequence>
<name>A0A5M3ZFH7_ASPTE</name>
<protein>
    <submittedName>
        <fullName evidence="1">Uncharacterized protein</fullName>
    </submittedName>
</protein>
<reference evidence="1 2" key="1">
    <citation type="submission" date="2020-01" db="EMBL/GenBank/DDBJ databases">
        <title>Aspergillus terreus IFO 6365 whole genome shotgun sequence.</title>
        <authorList>
            <person name="Kanamasa S."/>
            <person name="Takahashi H."/>
        </authorList>
    </citation>
    <scope>NUCLEOTIDE SEQUENCE [LARGE SCALE GENOMIC DNA]</scope>
    <source>
        <strain evidence="1 2">IFO 6365</strain>
    </source>
</reference>